<dbReference type="InterPro" id="IPR056430">
    <property type="entry name" value="C2CD5_YbjQ-like_dom"/>
</dbReference>
<reference evidence="18" key="2">
    <citation type="submission" date="2025-08" db="UniProtKB">
        <authorList>
            <consortium name="Ensembl"/>
        </authorList>
    </citation>
    <scope>IDENTIFICATION</scope>
</reference>
<dbReference type="InterPro" id="IPR037785">
    <property type="entry name" value="C2_C2CD5"/>
</dbReference>
<dbReference type="GO" id="GO:0001726">
    <property type="term" value="C:ruffle"/>
    <property type="evidence" value="ECO:0007669"/>
    <property type="project" value="UniProtKB-SubCell"/>
</dbReference>
<evidence type="ECO:0000259" key="17">
    <source>
        <dbReference type="PROSITE" id="PS50004"/>
    </source>
</evidence>
<dbReference type="Pfam" id="PF00168">
    <property type="entry name" value="C2"/>
    <property type="match status" value="1"/>
</dbReference>
<evidence type="ECO:0000256" key="1">
    <source>
        <dbReference type="ARBA" id="ARBA00004156"/>
    </source>
</evidence>
<evidence type="ECO:0000256" key="5">
    <source>
        <dbReference type="ARBA" id="ARBA00022448"/>
    </source>
</evidence>
<dbReference type="InterPro" id="IPR035439">
    <property type="entry name" value="UPF0145_dom_sf"/>
</dbReference>
<dbReference type="GO" id="GO:0030659">
    <property type="term" value="C:cytoplasmic vesicle membrane"/>
    <property type="evidence" value="ECO:0007669"/>
    <property type="project" value="UniProtKB-SubCell"/>
</dbReference>
<keyword evidence="6" id="KW-1003">Cell membrane</keyword>
<evidence type="ECO:0000256" key="10">
    <source>
        <dbReference type="ARBA" id="ARBA00022927"/>
    </source>
</evidence>
<evidence type="ECO:0000313" key="19">
    <source>
        <dbReference type="Proteomes" id="UP000472263"/>
    </source>
</evidence>
<accession>A0A667ZEP5</accession>
<evidence type="ECO:0000256" key="15">
    <source>
        <dbReference type="ARBA" id="ARBA00068078"/>
    </source>
</evidence>
<dbReference type="GeneTree" id="ENSGT00390000000212"/>
<name>A0A667ZEP5_9TELE</name>
<dbReference type="GO" id="GO:0005544">
    <property type="term" value="F:calcium-dependent phospholipid binding"/>
    <property type="evidence" value="ECO:0007669"/>
    <property type="project" value="InterPro"/>
</dbReference>
<dbReference type="InParanoid" id="A0A667ZEP5"/>
<dbReference type="PANTHER" id="PTHR37412">
    <property type="entry name" value="C2 DOMAIN-CONTAINING PROTEIN 5"/>
    <property type="match status" value="1"/>
</dbReference>
<evidence type="ECO:0000256" key="2">
    <source>
        <dbReference type="ARBA" id="ARBA00004236"/>
    </source>
</evidence>
<dbReference type="GO" id="GO:0090314">
    <property type="term" value="P:positive regulation of protein targeting to membrane"/>
    <property type="evidence" value="ECO:0007669"/>
    <property type="project" value="TreeGrafter"/>
</dbReference>
<dbReference type="CDD" id="cd08688">
    <property type="entry name" value="C2_KIAA0528-like"/>
    <property type="match status" value="1"/>
</dbReference>
<evidence type="ECO:0000256" key="3">
    <source>
        <dbReference type="ARBA" id="ARBA00004466"/>
    </source>
</evidence>
<evidence type="ECO:0000256" key="16">
    <source>
        <dbReference type="SAM" id="MobiDB-lite"/>
    </source>
</evidence>
<dbReference type="AlphaFoldDB" id="A0A667ZEP5"/>
<dbReference type="PANTHER" id="PTHR37412:SF2">
    <property type="entry name" value="C2 DOMAIN-CONTAINING PROTEIN 5"/>
    <property type="match status" value="1"/>
</dbReference>
<proteinExistence type="predicted"/>
<keyword evidence="11" id="KW-0446">Lipid-binding</keyword>
<dbReference type="Ensembl" id="ENSMMDT00005032126.1">
    <property type="protein sequence ID" value="ENSMMDP00005031411.1"/>
    <property type="gene ID" value="ENSMMDG00005014752.1"/>
</dbReference>
<dbReference type="Proteomes" id="UP000472263">
    <property type="component" value="Chromosome 6"/>
</dbReference>
<keyword evidence="14" id="KW-0968">Cytoplasmic vesicle</keyword>
<sequence>MPGKLKAKIVAGRHLPVMDRASDLTDAFVEVKFGNTTFKTDVCPKSLNPQWNSEWFKFEVDDEDLQDEPLQITVLDHDTYSANDAIGKVYIDIDPLLCSEAASVISGWFPIYDTIHGIRGEINVLVKVDLFNDLNRFRQSSCGVKFFCTTSIPRCYRVAMVHGFVEELVVNEDPEYQWIDRIRTPRASNEARQRLISLMSGELQRKIGLKVLEMGGNAVVGYLQCFDLEGESGLVVRAIGTACTLDKLSSGAAASINTHMHPNTAPASNACNSPSKDGKEPVFTEDLPSSSGPPTPFRALPTTSSSPPPFSPSKPCSRQSSSSDTDLSLTPKTGMGSGGSAGKEAGPLKTLLRQQTQTALEQREFPFFTLTSFPPGFLVHVGGVVSARSVKLLDRIHNPDEPETRDAWWEEIRQEIKSHAKALGCHAVVGYSESTSICEEVCILSASGTAAILNPRYMRDGCLDIGSSDHRLFLSMCVCMFNVNCVFEEPSPPSCGFCHIPYDELNMPFPAQLTYCYHCRRQKVPDVLFTTIDLPPEAAVTGQGCLIQARLCRLKKKAQGEVNATAISNLLPFMEYELHTQLMNKLKLRSMNALFGLRIQISVGENMLLGLASATGVYLTALPAPGGIQIAGKTPGDLSNEHHILAIQKRINDTIAKNKELYQINPPELTEEAVGSPIPEPRQRSRLFRSHSESSDELSELDLSHGKKDAFVLEIDDTDAVEDIHSLLTDAPTPTGFYSCNTEIMPGIYNWTSGLQMFTSVRVFRLSNANLTNQGLNKIFTDLCENLLKSLYFKLRSMIPCCLCHLNFTVAVPEEELIQVAVTAVAMTFDKDQSQEKPGDRAMTKGGSENEEQLQFPLELCAESTSANNQPSAKIPAPSVDYGSFADRCSTWLELLRLKAHTIRRGSVKTISSSERCSPLPEGRSRSLRSTRSFGGSSVTVVKMTPLSFLPGTRIVKYLGIINMFFIRETTSLREEGGVSGFLHSFIAEVFAMVRAHVAALGGNAVVSYSMKECVFMENPNKNQAQCLINVSGDAVIFVRDTDQEATPAQMNTGQTCNSGTDGAT</sequence>
<dbReference type="InterPro" id="IPR038983">
    <property type="entry name" value="C2CD5"/>
</dbReference>
<dbReference type="InterPro" id="IPR035892">
    <property type="entry name" value="C2_domain_sf"/>
</dbReference>
<evidence type="ECO:0000256" key="12">
    <source>
        <dbReference type="ARBA" id="ARBA00023136"/>
    </source>
</evidence>
<feature type="compositionally biased region" description="Polar residues" evidence="16">
    <location>
        <begin position="259"/>
        <end position="275"/>
    </location>
</feature>
<dbReference type="Pfam" id="PF23025">
    <property type="entry name" value="YbjQ_2"/>
    <property type="match status" value="3"/>
</dbReference>
<keyword evidence="5" id="KW-0813">Transport</keyword>
<dbReference type="GO" id="GO:0005886">
    <property type="term" value="C:plasma membrane"/>
    <property type="evidence" value="ECO:0007669"/>
    <property type="project" value="UniProtKB-SubCell"/>
</dbReference>
<keyword evidence="7" id="KW-0963">Cytoplasm</keyword>
<dbReference type="GO" id="GO:0005509">
    <property type="term" value="F:calcium ion binding"/>
    <property type="evidence" value="ECO:0007669"/>
    <property type="project" value="TreeGrafter"/>
</dbReference>
<dbReference type="Pfam" id="PF23028">
    <property type="entry name" value="YbjQ_3"/>
    <property type="match status" value="1"/>
</dbReference>
<dbReference type="Pfam" id="PF23128">
    <property type="entry name" value="YbjQ_4"/>
    <property type="match status" value="1"/>
</dbReference>
<dbReference type="GO" id="GO:0008286">
    <property type="term" value="P:insulin receptor signaling pathway"/>
    <property type="evidence" value="ECO:0007669"/>
    <property type="project" value="UniProtKB-ARBA"/>
</dbReference>
<keyword evidence="13" id="KW-0966">Cell projection</keyword>
<dbReference type="SUPFAM" id="SSF49562">
    <property type="entry name" value="C2 domain (Calcium/lipid-binding domain, CaLB)"/>
    <property type="match status" value="1"/>
</dbReference>
<dbReference type="GO" id="GO:0005938">
    <property type="term" value="C:cell cortex"/>
    <property type="evidence" value="ECO:0007669"/>
    <property type="project" value="UniProtKB-SubCell"/>
</dbReference>
<evidence type="ECO:0000256" key="14">
    <source>
        <dbReference type="ARBA" id="ARBA00023329"/>
    </source>
</evidence>
<dbReference type="FunFam" id="2.60.40.150:FF:000020">
    <property type="entry name" value="C2 calcium dependent domain containing 5"/>
    <property type="match status" value="1"/>
</dbReference>
<dbReference type="Gene3D" id="2.60.40.150">
    <property type="entry name" value="C2 domain"/>
    <property type="match status" value="1"/>
</dbReference>
<keyword evidence="9" id="KW-0106">Calcium</keyword>
<feature type="compositionally biased region" description="Low complexity" evidence="16">
    <location>
        <begin position="313"/>
        <end position="330"/>
    </location>
</feature>
<keyword evidence="19" id="KW-1185">Reference proteome</keyword>
<evidence type="ECO:0000256" key="4">
    <source>
        <dbReference type="ARBA" id="ARBA00004544"/>
    </source>
</evidence>
<evidence type="ECO:0000256" key="6">
    <source>
        <dbReference type="ARBA" id="ARBA00022475"/>
    </source>
</evidence>
<dbReference type="InterPro" id="IPR000008">
    <property type="entry name" value="C2_dom"/>
</dbReference>
<dbReference type="SUPFAM" id="SSF117782">
    <property type="entry name" value="YbjQ-like"/>
    <property type="match status" value="1"/>
</dbReference>
<feature type="domain" description="C2" evidence="17">
    <location>
        <begin position="1"/>
        <end position="109"/>
    </location>
</feature>
<evidence type="ECO:0000256" key="13">
    <source>
        <dbReference type="ARBA" id="ARBA00023273"/>
    </source>
</evidence>
<dbReference type="InterPro" id="IPR057815">
    <property type="entry name" value="C2CD5_C"/>
</dbReference>
<feature type="region of interest" description="Disordered" evidence="16">
    <location>
        <begin position="668"/>
        <end position="693"/>
    </location>
</feature>
<dbReference type="PROSITE" id="PS50004">
    <property type="entry name" value="C2"/>
    <property type="match status" value="1"/>
</dbReference>
<dbReference type="GO" id="GO:0031340">
    <property type="term" value="P:positive regulation of vesicle fusion"/>
    <property type="evidence" value="ECO:0007669"/>
    <property type="project" value="TreeGrafter"/>
</dbReference>
<evidence type="ECO:0000256" key="9">
    <source>
        <dbReference type="ARBA" id="ARBA00022837"/>
    </source>
</evidence>
<gene>
    <name evidence="18" type="primary">C2CD5</name>
    <name evidence="18" type="synonym">c2cd5</name>
</gene>
<dbReference type="SMART" id="SM00239">
    <property type="entry name" value="C2"/>
    <property type="match status" value="1"/>
</dbReference>
<dbReference type="InterPro" id="IPR056431">
    <property type="entry name" value="C2CD5_YbjQ-rel_dom"/>
</dbReference>
<comment type="subcellular location">
    <subcellularLocation>
        <location evidence="2">Cell membrane</location>
    </subcellularLocation>
    <subcellularLocation>
        <location evidence="3">Cell projection</location>
        <location evidence="3">Ruffle</location>
    </subcellularLocation>
    <subcellularLocation>
        <location evidence="4">Cytoplasm</location>
        <location evidence="4">Cell cortex</location>
    </subcellularLocation>
    <subcellularLocation>
        <location evidence="1">Cytoplasmic vesicle membrane</location>
    </subcellularLocation>
</comment>
<reference evidence="18" key="3">
    <citation type="submission" date="2025-09" db="UniProtKB">
        <authorList>
            <consortium name="Ensembl"/>
        </authorList>
    </citation>
    <scope>IDENTIFICATION</scope>
</reference>
<feature type="region of interest" description="Disordered" evidence="16">
    <location>
        <begin position="259"/>
        <end position="345"/>
    </location>
</feature>
<dbReference type="GO" id="GO:0072659">
    <property type="term" value="P:protein localization to plasma membrane"/>
    <property type="evidence" value="ECO:0007669"/>
    <property type="project" value="TreeGrafter"/>
</dbReference>
<organism evidence="18 19">
    <name type="scientific">Myripristis murdjan</name>
    <name type="common">pinecone soldierfish</name>
    <dbReference type="NCBI Taxonomy" id="586833"/>
    <lineage>
        <taxon>Eukaryota</taxon>
        <taxon>Metazoa</taxon>
        <taxon>Chordata</taxon>
        <taxon>Craniata</taxon>
        <taxon>Vertebrata</taxon>
        <taxon>Euteleostomi</taxon>
        <taxon>Actinopterygii</taxon>
        <taxon>Neopterygii</taxon>
        <taxon>Teleostei</taxon>
        <taxon>Neoteleostei</taxon>
        <taxon>Acanthomorphata</taxon>
        <taxon>Holocentriformes</taxon>
        <taxon>Holocentridae</taxon>
        <taxon>Myripristis</taxon>
    </lineage>
</organism>
<dbReference type="GO" id="GO:0065002">
    <property type="term" value="P:intracellular protein transmembrane transport"/>
    <property type="evidence" value="ECO:0007669"/>
    <property type="project" value="TreeGrafter"/>
</dbReference>
<keyword evidence="10" id="KW-0653">Protein transport</keyword>
<evidence type="ECO:0000256" key="7">
    <source>
        <dbReference type="ARBA" id="ARBA00022490"/>
    </source>
</evidence>
<keyword evidence="12" id="KW-0472">Membrane</keyword>
<protein>
    <recommendedName>
        <fullName evidence="15">C2 domain-containing protein 5</fullName>
    </recommendedName>
</protein>
<evidence type="ECO:0000313" key="18">
    <source>
        <dbReference type="Ensembl" id="ENSMMDP00005031411.1"/>
    </source>
</evidence>
<evidence type="ECO:0000256" key="8">
    <source>
        <dbReference type="ARBA" id="ARBA00022723"/>
    </source>
</evidence>
<reference evidence="18" key="1">
    <citation type="submission" date="2019-06" db="EMBL/GenBank/DDBJ databases">
        <authorList>
            <consortium name="Wellcome Sanger Institute Data Sharing"/>
        </authorList>
    </citation>
    <scope>NUCLEOTIDE SEQUENCE [LARGE SCALE GENOMIC DNA]</scope>
</reference>
<dbReference type="GO" id="GO:0010828">
    <property type="term" value="P:positive regulation of D-glucose transmembrane transport"/>
    <property type="evidence" value="ECO:0007669"/>
    <property type="project" value="TreeGrafter"/>
</dbReference>
<keyword evidence="8" id="KW-0479">Metal-binding</keyword>
<evidence type="ECO:0000256" key="11">
    <source>
        <dbReference type="ARBA" id="ARBA00023121"/>
    </source>
</evidence>